<accession>A0ABQ5LI26</accession>
<dbReference type="Proteomes" id="UP001059610">
    <property type="component" value="Unassembled WGS sequence"/>
</dbReference>
<evidence type="ECO:0008006" key="3">
    <source>
        <dbReference type="Google" id="ProtNLM"/>
    </source>
</evidence>
<comment type="caution">
    <text evidence="1">The sequence shown here is derived from an EMBL/GenBank/DDBJ whole genome shotgun (WGS) entry which is preliminary data.</text>
</comment>
<gene>
    <name evidence="1" type="ORF">SOASR032_10660</name>
</gene>
<sequence length="521" mass="57622">MNNLLKIKQMEVKKSKTAFQFTPQKKVDILPQKGSVTLRNDCIKFPRFDVPLCNIVTFYKNNRNTMNNNIKRITLCCGIALVLAACSNPPSRKNFDYEISQGNLEVAQKIALTEGVTAETDTTTELLWSLEAGALLRMTNQLDRSTKVFDGAENLIKDNETQNLAASGFSQAASMVVNDNIMDYTPRVYDRVMVNTYKALNFWQQSDFANARVEWNRVDDRQRRAAEYFSKEINAQKNEVKSNKLGESYSKSMETLEGSGIDVSKWAPYDGYINPASLYLHGLYFLINNESAADLNKAKESLKRAYALTRSKQIRADLNLANKGRSVAPGVWVIFENGTSSKKVERRVDLPLILVTSRVAYAGIALPTLESGSPAFSNLSVNGGGKTESFANMDKIIQGEFKTEFTGILIKELARAVLKTAAQASMMNSDNSTVRILGAITGIAQAVTTQADIRSWHTLPYDFQVTYVKWPKSGQVQLSPSGGAPITVDLPATPQPVVVYVRALNASTTPQVNVLTSKNAM</sequence>
<organism evidence="1 2">
    <name type="scientific">Pragia fontium</name>
    <dbReference type="NCBI Taxonomy" id="82985"/>
    <lineage>
        <taxon>Bacteria</taxon>
        <taxon>Pseudomonadati</taxon>
        <taxon>Pseudomonadota</taxon>
        <taxon>Gammaproteobacteria</taxon>
        <taxon>Enterobacterales</taxon>
        <taxon>Budviciaceae</taxon>
        <taxon>Pragia</taxon>
    </lineage>
</organism>
<proteinExistence type="predicted"/>
<evidence type="ECO:0000313" key="2">
    <source>
        <dbReference type="Proteomes" id="UP001059610"/>
    </source>
</evidence>
<dbReference type="EMBL" id="BRLJ01000002">
    <property type="protein sequence ID" value="GKX62497.1"/>
    <property type="molecule type" value="Genomic_DNA"/>
</dbReference>
<keyword evidence="2" id="KW-1185">Reference proteome</keyword>
<protein>
    <recommendedName>
        <fullName evidence="3">Lipoprotein</fullName>
    </recommendedName>
</protein>
<reference evidence="1" key="1">
    <citation type="submission" date="2022-06" db="EMBL/GenBank/DDBJ databases">
        <title>Draft genome sequences of Pragia fontium str. JCM24417.</title>
        <authorList>
            <person name="Wakabayashi Y."/>
            <person name="Kojima K."/>
        </authorList>
    </citation>
    <scope>NUCLEOTIDE SEQUENCE</scope>
    <source>
        <strain evidence="1">JCM 24417</strain>
    </source>
</reference>
<name>A0ABQ5LI26_9GAMM</name>
<evidence type="ECO:0000313" key="1">
    <source>
        <dbReference type="EMBL" id="GKX62497.1"/>
    </source>
</evidence>